<sequence>MELCRVQTAESLFAVFWGQAKSQNNVARHGGAVNQWSSLGAESKPQGRGRAVASCTEC</sequence>
<accession>A0ABY2HL34</accession>
<keyword evidence="2" id="KW-1185">Reference proteome</keyword>
<comment type="caution">
    <text evidence="1">The sequence shown here is derived from an EMBL/GenBank/DDBJ whole genome shotgun (WGS) entry which is preliminary data.</text>
</comment>
<protein>
    <submittedName>
        <fullName evidence="1">Uncharacterized protein</fullName>
    </submittedName>
</protein>
<organism evidence="1 2">
    <name type="scientific">Trichoderma ghanense</name>
    <dbReference type="NCBI Taxonomy" id="65468"/>
    <lineage>
        <taxon>Eukaryota</taxon>
        <taxon>Fungi</taxon>
        <taxon>Dikarya</taxon>
        <taxon>Ascomycota</taxon>
        <taxon>Pezizomycotina</taxon>
        <taxon>Sordariomycetes</taxon>
        <taxon>Hypocreomycetidae</taxon>
        <taxon>Hypocreales</taxon>
        <taxon>Hypocreaceae</taxon>
        <taxon>Trichoderma</taxon>
    </lineage>
</organism>
<gene>
    <name evidence="1" type="ORF">CCMA1212_000694</name>
</gene>
<evidence type="ECO:0000313" key="2">
    <source>
        <dbReference type="Proteomes" id="UP001642720"/>
    </source>
</evidence>
<reference evidence="1 2" key="1">
    <citation type="submission" date="2018-01" db="EMBL/GenBank/DDBJ databases">
        <title>Genome characterization of the sugarcane-associated fungus Trichoderma ghanense CCMA-1212 and their application in lignocelulose bioconversion.</title>
        <authorList>
            <person name="Steindorff A.S."/>
            <person name="Mendes T.D."/>
            <person name="Vilela E.S.D."/>
            <person name="Rodrigues D.S."/>
            <person name="Formighieri E.F."/>
            <person name="Melo I.S."/>
            <person name="Favaro L.C.L."/>
        </authorList>
    </citation>
    <scope>NUCLEOTIDE SEQUENCE [LARGE SCALE GENOMIC DNA]</scope>
    <source>
        <strain evidence="1 2">CCMA-1212</strain>
    </source>
</reference>
<dbReference type="EMBL" id="PPTA01000001">
    <property type="protein sequence ID" value="TFB07543.1"/>
    <property type="molecule type" value="Genomic_DNA"/>
</dbReference>
<dbReference type="GeneID" id="300572605"/>
<dbReference type="Proteomes" id="UP001642720">
    <property type="component" value="Unassembled WGS sequence"/>
</dbReference>
<evidence type="ECO:0000313" key="1">
    <source>
        <dbReference type="EMBL" id="TFB07543.1"/>
    </source>
</evidence>
<name>A0ABY2HL34_9HYPO</name>
<dbReference type="RefSeq" id="XP_073563744.1">
    <property type="nucleotide sequence ID" value="XM_073698155.1"/>
</dbReference>
<proteinExistence type="predicted"/>